<gene>
    <name evidence="1" type="ORF">ACAOBT_LOCUS19966</name>
</gene>
<evidence type="ECO:0000313" key="1">
    <source>
        <dbReference type="EMBL" id="CAH1990937.1"/>
    </source>
</evidence>
<name>A0A9P0LGV0_ACAOB</name>
<comment type="caution">
    <text evidence="1">The sequence shown here is derived from an EMBL/GenBank/DDBJ whole genome shotgun (WGS) entry which is preliminary data.</text>
</comment>
<sequence>MEDMGMEAVMGAGTGADMEAVKYCTCMEATRCLAAEAEEDMEEAEVLEEATMITMEEVEEAMAEVVDMEEEAVLEEVTMITMTVEEEEDTEAAAVSEEEVVLEEEEVTMITMAVEAV</sequence>
<keyword evidence="2" id="KW-1185">Reference proteome</keyword>
<dbReference type="EMBL" id="CAKOFQ010007101">
    <property type="protein sequence ID" value="CAH1990937.1"/>
    <property type="molecule type" value="Genomic_DNA"/>
</dbReference>
<proteinExistence type="predicted"/>
<dbReference type="AlphaFoldDB" id="A0A9P0LGV0"/>
<protein>
    <submittedName>
        <fullName evidence="1">Uncharacterized protein</fullName>
    </submittedName>
</protein>
<organism evidence="1 2">
    <name type="scientific">Acanthoscelides obtectus</name>
    <name type="common">Bean weevil</name>
    <name type="synonym">Bruchus obtectus</name>
    <dbReference type="NCBI Taxonomy" id="200917"/>
    <lineage>
        <taxon>Eukaryota</taxon>
        <taxon>Metazoa</taxon>
        <taxon>Ecdysozoa</taxon>
        <taxon>Arthropoda</taxon>
        <taxon>Hexapoda</taxon>
        <taxon>Insecta</taxon>
        <taxon>Pterygota</taxon>
        <taxon>Neoptera</taxon>
        <taxon>Endopterygota</taxon>
        <taxon>Coleoptera</taxon>
        <taxon>Polyphaga</taxon>
        <taxon>Cucujiformia</taxon>
        <taxon>Chrysomeloidea</taxon>
        <taxon>Chrysomelidae</taxon>
        <taxon>Bruchinae</taxon>
        <taxon>Bruchini</taxon>
        <taxon>Acanthoscelides</taxon>
    </lineage>
</organism>
<dbReference type="Proteomes" id="UP001152888">
    <property type="component" value="Unassembled WGS sequence"/>
</dbReference>
<accession>A0A9P0LGV0</accession>
<evidence type="ECO:0000313" key="2">
    <source>
        <dbReference type="Proteomes" id="UP001152888"/>
    </source>
</evidence>
<reference evidence="1" key="1">
    <citation type="submission" date="2022-03" db="EMBL/GenBank/DDBJ databases">
        <authorList>
            <person name="Sayadi A."/>
        </authorList>
    </citation>
    <scope>NUCLEOTIDE SEQUENCE</scope>
</reference>